<keyword evidence="6" id="KW-1185">Reference proteome</keyword>
<keyword evidence="3" id="KW-0444">Lipid biosynthesis</keyword>
<keyword evidence="3" id="KW-0275">Fatty acid biosynthesis</keyword>
<dbReference type="InterPro" id="IPR009081">
    <property type="entry name" value="PP-bd_ACP"/>
</dbReference>
<dbReference type="NCBIfam" id="NF003757">
    <property type="entry name" value="PRK05350.1"/>
    <property type="match status" value="1"/>
</dbReference>
<proteinExistence type="inferred from homology"/>
<dbReference type="PANTHER" id="PTHR20863">
    <property type="entry name" value="ACYL CARRIER PROTEIN"/>
    <property type="match status" value="1"/>
</dbReference>
<dbReference type="HAMAP" id="MF_01217">
    <property type="entry name" value="Acyl_carrier"/>
    <property type="match status" value="1"/>
</dbReference>
<keyword evidence="2 3" id="KW-0597">Phosphoprotein</keyword>
<keyword evidence="3" id="KW-0443">Lipid metabolism</keyword>
<accession>A0ABV6H093</accession>
<comment type="subcellular location">
    <subcellularLocation>
        <location evidence="3">Cytoplasm</location>
    </subcellularLocation>
</comment>
<evidence type="ECO:0000313" key="6">
    <source>
        <dbReference type="Proteomes" id="UP001589767"/>
    </source>
</evidence>
<dbReference type="PROSITE" id="PS50075">
    <property type="entry name" value="CARRIER"/>
    <property type="match status" value="1"/>
</dbReference>
<comment type="pathway">
    <text evidence="3">Lipid metabolism; fatty acid biosynthesis.</text>
</comment>
<dbReference type="InterPro" id="IPR036736">
    <property type="entry name" value="ACP-like_sf"/>
</dbReference>
<dbReference type="EMBL" id="JBHLWB010000004">
    <property type="protein sequence ID" value="MFC0309034.1"/>
    <property type="molecule type" value="Genomic_DNA"/>
</dbReference>
<evidence type="ECO:0000256" key="2">
    <source>
        <dbReference type="ARBA" id="ARBA00022553"/>
    </source>
</evidence>
<evidence type="ECO:0000259" key="4">
    <source>
        <dbReference type="PROSITE" id="PS50075"/>
    </source>
</evidence>
<dbReference type="Proteomes" id="UP001589767">
    <property type="component" value="Unassembled WGS sequence"/>
</dbReference>
<sequence>MEKTEIFEQVKGFLSELFDIDPNSVTLDSHIVDDLDLDSIDAVDLIVHLQNVIKKRVNPAEFKNVRTIGDIVEVIYKLQQSS</sequence>
<reference evidence="5 6" key="1">
    <citation type="submission" date="2024-09" db="EMBL/GenBank/DDBJ databases">
        <authorList>
            <person name="Sun Q."/>
            <person name="Mori K."/>
        </authorList>
    </citation>
    <scope>NUCLEOTIDE SEQUENCE [LARGE SCALE GENOMIC DNA]</scope>
    <source>
        <strain evidence="5 6">CCM 7539</strain>
    </source>
</reference>
<comment type="caution">
    <text evidence="5">The sequence shown here is derived from an EMBL/GenBank/DDBJ whole genome shotgun (WGS) entry which is preliminary data.</text>
</comment>
<evidence type="ECO:0000256" key="3">
    <source>
        <dbReference type="HAMAP-Rule" id="MF_01217"/>
    </source>
</evidence>
<evidence type="ECO:0000256" key="1">
    <source>
        <dbReference type="ARBA" id="ARBA00022450"/>
    </source>
</evidence>
<protein>
    <recommendedName>
        <fullName evidence="3">Acyl carrier protein</fullName>
        <shortName evidence="3">ACP</shortName>
    </recommendedName>
</protein>
<feature type="modified residue" description="O-(pantetheine 4'-phosphoryl)serine" evidence="3">
    <location>
        <position position="39"/>
    </location>
</feature>
<keyword evidence="3" id="KW-0963">Cytoplasm</keyword>
<comment type="function">
    <text evidence="3">Carrier of the growing fatty acid chain in fatty acid biosynthesis.</text>
</comment>
<dbReference type="Gene3D" id="1.10.1200.10">
    <property type="entry name" value="ACP-like"/>
    <property type="match status" value="1"/>
</dbReference>
<dbReference type="SUPFAM" id="SSF47336">
    <property type="entry name" value="ACP-like"/>
    <property type="match status" value="1"/>
</dbReference>
<name>A0ABV6H093_9PAST</name>
<comment type="similarity">
    <text evidence="3">Belongs to the acyl carrier protein (ACP) family.</text>
</comment>
<dbReference type="InterPro" id="IPR003231">
    <property type="entry name" value="ACP"/>
</dbReference>
<comment type="PTM">
    <text evidence="3">4'-phosphopantetheine is transferred from CoA to a specific serine of apo-ACP by AcpS. This modification is essential for activity because fatty acids are bound in thioester linkage to the sulfhydryl of the prosthetic group.</text>
</comment>
<dbReference type="RefSeq" id="WP_382370106.1">
    <property type="nucleotide sequence ID" value="NZ_JBHLWB010000004.1"/>
</dbReference>
<gene>
    <name evidence="3" type="primary">acpP</name>
    <name evidence="5" type="ORF">ACFFHK_04850</name>
</gene>
<keyword evidence="1 3" id="KW-0596">Phosphopantetheine</keyword>
<evidence type="ECO:0000313" key="5">
    <source>
        <dbReference type="EMBL" id="MFC0309034.1"/>
    </source>
</evidence>
<dbReference type="Pfam" id="PF00550">
    <property type="entry name" value="PP-binding"/>
    <property type="match status" value="1"/>
</dbReference>
<organism evidence="5 6">
    <name type="scientific">Gallibacterium trehalosifermentans</name>
    <dbReference type="NCBI Taxonomy" id="516935"/>
    <lineage>
        <taxon>Bacteria</taxon>
        <taxon>Pseudomonadati</taxon>
        <taxon>Pseudomonadota</taxon>
        <taxon>Gammaproteobacteria</taxon>
        <taxon>Pasteurellales</taxon>
        <taxon>Pasteurellaceae</taxon>
        <taxon>Gallibacterium</taxon>
    </lineage>
</organism>
<dbReference type="PANTHER" id="PTHR20863:SF69">
    <property type="entry name" value="ACYL CARRIER PROTEIN"/>
    <property type="match status" value="1"/>
</dbReference>
<feature type="domain" description="Carrier" evidence="4">
    <location>
        <begin position="4"/>
        <end position="79"/>
    </location>
</feature>
<keyword evidence="3" id="KW-0276">Fatty acid metabolism</keyword>